<keyword evidence="6" id="KW-0449">Lipoprotein</keyword>
<evidence type="ECO:0000256" key="3">
    <source>
        <dbReference type="ARBA" id="ARBA00022475"/>
    </source>
</evidence>
<sequence>MDRKIMVFVFSLMVFLVGCVQAQEKPLEKVGFLLPHPIDDQGWNAKGYQGMLKLQSSLDVDVLIKEDIRSQQLVREAIDEFSEEEVGLIFGHSHLYADIFMDIKDEYPDIHFISFNGEVEGDNVTSLHFDGYAMGFFAGMLASEVSDSHSVGVIAAFPFQPEVQGFEDGAKFHLPSVTVKVDFVESWVDEEEALKIFRDMNRNNVDIFYPAGDGYHLTIIEEVKKEGLHAIGYVGDQLDLGESTVLTSTVQEVEKLYEYAATRYQKGELESGNIYFDFQDDVITMGKYGQGVSASTQEWLEGHISTYIETGDLPNNLN</sequence>
<proteinExistence type="inferred from homology"/>
<dbReference type="InterPro" id="IPR028082">
    <property type="entry name" value="Peripla_BP_I"/>
</dbReference>
<dbReference type="AlphaFoldDB" id="A0A323TF37"/>
<keyword evidence="5" id="KW-0472">Membrane</keyword>
<evidence type="ECO:0000256" key="5">
    <source>
        <dbReference type="ARBA" id="ARBA00023136"/>
    </source>
</evidence>
<evidence type="ECO:0000313" key="9">
    <source>
        <dbReference type="Proteomes" id="UP000248214"/>
    </source>
</evidence>
<protein>
    <submittedName>
        <fullName evidence="8">BMP family ABC transporter substrate-binding protein</fullName>
    </submittedName>
</protein>
<evidence type="ECO:0000256" key="4">
    <source>
        <dbReference type="ARBA" id="ARBA00022729"/>
    </source>
</evidence>
<evidence type="ECO:0000256" key="1">
    <source>
        <dbReference type="ARBA" id="ARBA00004193"/>
    </source>
</evidence>
<comment type="caution">
    <text evidence="8">The sequence shown here is derived from an EMBL/GenBank/DDBJ whole genome shotgun (WGS) entry which is preliminary data.</text>
</comment>
<gene>
    <name evidence="8" type="ORF">CR194_10190</name>
</gene>
<dbReference type="EMBL" id="PDOD01000002">
    <property type="protein sequence ID" value="PYZ93529.1"/>
    <property type="molecule type" value="Genomic_DNA"/>
</dbReference>
<comment type="subcellular location">
    <subcellularLocation>
        <location evidence="1">Cell membrane</location>
        <topology evidence="1">Lipid-anchor</topology>
    </subcellularLocation>
</comment>
<dbReference type="SUPFAM" id="SSF53822">
    <property type="entry name" value="Periplasmic binding protein-like I"/>
    <property type="match status" value="1"/>
</dbReference>
<keyword evidence="4" id="KW-0732">Signal</keyword>
<dbReference type="PANTHER" id="PTHR34296:SF2">
    <property type="entry name" value="ABC TRANSPORTER GUANOSINE-BINDING PROTEIN NUPN"/>
    <property type="match status" value="1"/>
</dbReference>
<accession>A0A323TF37</accession>
<dbReference type="OrthoDB" id="2556857at2"/>
<name>A0A323TF37_9BACI</name>
<evidence type="ECO:0000256" key="6">
    <source>
        <dbReference type="ARBA" id="ARBA00023288"/>
    </source>
</evidence>
<dbReference type="InterPro" id="IPR050957">
    <property type="entry name" value="BMP_lipoprotein"/>
</dbReference>
<dbReference type="Gene3D" id="3.40.50.2300">
    <property type="match status" value="2"/>
</dbReference>
<evidence type="ECO:0000256" key="2">
    <source>
        <dbReference type="ARBA" id="ARBA00008610"/>
    </source>
</evidence>
<keyword evidence="3" id="KW-1003">Cell membrane</keyword>
<organism evidence="8 9">
    <name type="scientific">Salipaludibacillus keqinensis</name>
    <dbReference type="NCBI Taxonomy" id="2045207"/>
    <lineage>
        <taxon>Bacteria</taxon>
        <taxon>Bacillati</taxon>
        <taxon>Bacillota</taxon>
        <taxon>Bacilli</taxon>
        <taxon>Bacillales</taxon>
        <taxon>Bacillaceae</taxon>
    </lineage>
</organism>
<dbReference type="Proteomes" id="UP000248214">
    <property type="component" value="Unassembled WGS sequence"/>
</dbReference>
<dbReference type="PROSITE" id="PS51257">
    <property type="entry name" value="PROKAR_LIPOPROTEIN"/>
    <property type="match status" value="1"/>
</dbReference>
<reference evidence="8 9" key="1">
    <citation type="submission" date="2017-10" db="EMBL/GenBank/DDBJ databases">
        <title>Bacillus sp. nov., a halophilic bacterium isolated from a Keqin Lake.</title>
        <authorList>
            <person name="Wang H."/>
        </authorList>
    </citation>
    <scope>NUCLEOTIDE SEQUENCE [LARGE SCALE GENOMIC DNA]</scope>
    <source>
        <strain evidence="8 9">KQ-12</strain>
    </source>
</reference>
<feature type="domain" description="ABC transporter substrate-binding protein PnrA-like" evidence="7">
    <location>
        <begin position="28"/>
        <end position="316"/>
    </location>
</feature>
<keyword evidence="9" id="KW-1185">Reference proteome</keyword>
<dbReference type="PANTHER" id="PTHR34296">
    <property type="entry name" value="TRANSCRIPTIONAL ACTIVATOR PROTEIN MED"/>
    <property type="match status" value="1"/>
</dbReference>
<evidence type="ECO:0000259" key="7">
    <source>
        <dbReference type="Pfam" id="PF02608"/>
    </source>
</evidence>
<dbReference type="InterPro" id="IPR003760">
    <property type="entry name" value="PnrA-like"/>
</dbReference>
<evidence type="ECO:0000313" key="8">
    <source>
        <dbReference type="EMBL" id="PYZ93529.1"/>
    </source>
</evidence>
<comment type="similarity">
    <text evidence="2">Belongs to the BMP lipoprotein family.</text>
</comment>
<dbReference type="GO" id="GO:0005886">
    <property type="term" value="C:plasma membrane"/>
    <property type="evidence" value="ECO:0007669"/>
    <property type="project" value="UniProtKB-SubCell"/>
</dbReference>
<dbReference type="Pfam" id="PF02608">
    <property type="entry name" value="Bmp"/>
    <property type="match status" value="1"/>
</dbReference>